<dbReference type="PANTHER" id="PTHR43177">
    <property type="entry name" value="PROTEIN NRFC"/>
    <property type="match status" value="1"/>
</dbReference>
<name>A0A0U5ARW9_9BACT</name>
<dbReference type="InterPro" id="IPR017900">
    <property type="entry name" value="4Fe4S_Fe_S_CS"/>
</dbReference>
<dbReference type="Pfam" id="PF12800">
    <property type="entry name" value="Fer4_4"/>
    <property type="match status" value="1"/>
</dbReference>
<dbReference type="InterPro" id="IPR017896">
    <property type="entry name" value="4Fe4S_Fe-S-bd"/>
</dbReference>
<evidence type="ECO:0000313" key="6">
    <source>
        <dbReference type="EMBL" id="BAU23665.1"/>
    </source>
</evidence>
<keyword evidence="3" id="KW-0408">Iron</keyword>
<dbReference type="PATRIC" id="fig|1653476.3.peg.1346"/>
<dbReference type="EMBL" id="AP014945">
    <property type="protein sequence ID" value="BAU23665.1"/>
    <property type="molecule type" value="Genomic_DNA"/>
</dbReference>
<dbReference type="PANTHER" id="PTHR43177:SF3">
    <property type="entry name" value="PROTEIN NRFC HOMOLOG"/>
    <property type="match status" value="1"/>
</dbReference>
<reference evidence="6 7" key="1">
    <citation type="journal article" date="2016" name="Int. J. Syst. Evol. Microbiol.">
        <title>Caldimicrobium thiodismutans sp. nov., a sulfur-disproportionating bacterium isolated from a hot spring, and emended description of the genus Caldimicrobium.</title>
        <authorList>
            <person name="Kojima H."/>
            <person name="Umezawa K."/>
            <person name="Fukui M."/>
        </authorList>
    </citation>
    <scope>NUCLEOTIDE SEQUENCE [LARGE SCALE GENOMIC DNA]</scope>
    <source>
        <strain evidence="6 7">TF1</strain>
    </source>
</reference>
<keyword evidence="2" id="KW-0479">Metal-binding</keyword>
<evidence type="ECO:0000313" key="7">
    <source>
        <dbReference type="Proteomes" id="UP000068196"/>
    </source>
</evidence>
<evidence type="ECO:0000256" key="2">
    <source>
        <dbReference type="ARBA" id="ARBA00022723"/>
    </source>
</evidence>
<evidence type="ECO:0000256" key="4">
    <source>
        <dbReference type="ARBA" id="ARBA00023014"/>
    </source>
</evidence>
<keyword evidence="1" id="KW-0004">4Fe-4S</keyword>
<dbReference type="SUPFAM" id="SSF54862">
    <property type="entry name" value="4Fe-4S ferredoxins"/>
    <property type="match status" value="1"/>
</dbReference>
<dbReference type="KEGG" id="cthi:THC_1297"/>
<dbReference type="OrthoDB" id="9806398at2"/>
<organism evidence="6 7">
    <name type="scientific">Caldimicrobium thiodismutans</name>
    <dbReference type="NCBI Taxonomy" id="1653476"/>
    <lineage>
        <taxon>Bacteria</taxon>
        <taxon>Pseudomonadati</taxon>
        <taxon>Thermodesulfobacteriota</taxon>
        <taxon>Thermodesulfobacteria</taxon>
        <taxon>Thermodesulfobacteriales</taxon>
        <taxon>Thermodesulfobacteriaceae</taxon>
        <taxon>Caldimicrobium</taxon>
    </lineage>
</organism>
<evidence type="ECO:0000259" key="5">
    <source>
        <dbReference type="PROSITE" id="PS51379"/>
    </source>
</evidence>
<dbReference type="Pfam" id="PF13247">
    <property type="entry name" value="Fer4_11"/>
    <property type="match status" value="1"/>
</dbReference>
<keyword evidence="7" id="KW-1185">Reference proteome</keyword>
<dbReference type="GO" id="GO:0051539">
    <property type="term" value="F:4 iron, 4 sulfur cluster binding"/>
    <property type="evidence" value="ECO:0007669"/>
    <property type="project" value="UniProtKB-KW"/>
</dbReference>
<dbReference type="Gene3D" id="3.30.70.20">
    <property type="match status" value="2"/>
</dbReference>
<dbReference type="STRING" id="1653476.THC_1297"/>
<dbReference type="PROSITE" id="PS51379">
    <property type="entry name" value="4FE4S_FER_2"/>
    <property type="match status" value="2"/>
</dbReference>
<gene>
    <name evidence="6" type="ORF">THC_1297</name>
</gene>
<dbReference type="Proteomes" id="UP000068196">
    <property type="component" value="Chromosome"/>
</dbReference>
<feature type="domain" description="4Fe-4S ferredoxin-type" evidence="5">
    <location>
        <begin position="68"/>
        <end position="97"/>
    </location>
</feature>
<dbReference type="GO" id="GO:0046872">
    <property type="term" value="F:metal ion binding"/>
    <property type="evidence" value="ECO:0007669"/>
    <property type="project" value="UniProtKB-KW"/>
</dbReference>
<dbReference type="PROSITE" id="PS00198">
    <property type="entry name" value="4FE4S_FER_1"/>
    <property type="match status" value="1"/>
</dbReference>
<feature type="domain" description="4Fe-4S ferredoxin-type" evidence="5">
    <location>
        <begin position="3"/>
        <end position="32"/>
    </location>
</feature>
<sequence length="137" mass="15033">MTYTIVHIIEKCTGCEECVKACAEGHEGLSNCRIFKVGPKFAYFACLQCKKPQCASACPVAALIRKGEVVAFYKDLCVGCKNCVEACPWGVPRFNFNTGTVEKCDLCIARMEKGEKPYCVSACPNEALEIKETTAKE</sequence>
<keyword evidence="4" id="KW-0411">Iron-sulfur</keyword>
<proteinExistence type="predicted"/>
<dbReference type="RefSeq" id="WP_068515022.1">
    <property type="nucleotide sequence ID" value="NZ_AP014945.1"/>
</dbReference>
<reference evidence="7" key="2">
    <citation type="journal article" date="2016" name="Int. J. Syst. Evol. Microbiol.">
        <title>Caldimicrobium thiodismutans sp. nov., a sulfur-disproportionating bacterium isolated from a hot spring.</title>
        <authorList>
            <person name="Kojima H."/>
            <person name="Umezawa K."/>
            <person name="Fukui M."/>
        </authorList>
    </citation>
    <scope>NUCLEOTIDE SEQUENCE [LARGE SCALE GENOMIC DNA]</scope>
    <source>
        <strain evidence="7">TF1</strain>
    </source>
</reference>
<evidence type="ECO:0000256" key="3">
    <source>
        <dbReference type="ARBA" id="ARBA00023004"/>
    </source>
</evidence>
<evidence type="ECO:0000256" key="1">
    <source>
        <dbReference type="ARBA" id="ARBA00022485"/>
    </source>
</evidence>
<protein>
    <submittedName>
        <fullName evidence="6">4Fe-4S ferredoxin</fullName>
    </submittedName>
</protein>
<dbReference type="InterPro" id="IPR050954">
    <property type="entry name" value="ET_IronSulfur_Cluster-Binding"/>
</dbReference>
<accession>A0A0U5ARW9</accession>
<dbReference type="AlphaFoldDB" id="A0A0U5ARW9"/>